<protein>
    <recommendedName>
        <fullName evidence="5">NfeD-like C-terminal, partner-binding</fullName>
    </recommendedName>
</protein>
<evidence type="ECO:0000256" key="2">
    <source>
        <dbReference type="SAM" id="SignalP"/>
    </source>
</evidence>
<proteinExistence type="predicted"/>
<name>A0A285KA62_9ACTN</name>
<evidence type="ECO:0000256" key="1">
    <source>
        <dbReference type="SAM" id="Phobius"/>
    </source>
</evidence>
<accession>A0A285KA62</accession>
<dbReference type="EMBL" id="OBDY01000035">
    <property type="protein sequence ID" value="SNY69514.1"/>
    <property type="molecule type" value="Genomic_DNA"/>
</dbReference>
<gene>
    <name evidence="3" type="ORF">SAMN05421748_13562</name>
</gene>
<sequence length="130" mass="12598">MQTVSAPALLAGTLLPVAGALAAGAALGGDDDFNPAAGVAAGLVLAACAVVVLLPRPAAEEDPEVAAFGGARPEPGATVRVRAHFGPAGGYVEHDGLLLWATPAPGTDGLAPGALCRVRTAGGELTVTRA</sequence>
<keyword evidence="2" id="KW-0732">Signal</keyword>
<feature type="chain" id="PRO_5012425114" description="NfeD-like C-terminal, partner-binding" evidence="2">
    <location>
        <begin position="23"/>
        <end position="130"/>
    </location>
</feature>
<feature type="signal peptide" evidence="2">
    <location>
        <begin position="1"/>
        <end position="22"/>
    </location>
</feature>
<evidence type="ECO:0008006" key="5">
    <source>
        <dbReference type="Google" id="ProtNLM"/>
    </source>
</evidence>
<keyword evidence="4" id="KW-1185">Reference proteome</keyword>
<keyword evidence="1" id="KW-0472">Membrane</keyword>
<dbReference type="AlphaFoldDB" id="A0A285KA62"/>
<keyword evidence="1" id="KW-1133">Transmembrane helix</keyword>
<evidence type="ECO:0000313" key="3">
    <source>
        <dbReference type="EMBL" id="SNY69514.1"/>
    </source>
</evidence>
<evidence type="ECO:0000313" key="4">
    <source>
        <dbReference type="Proteomes" id="UP000219612"/>
    </source>
</evidence>
<dbReference type="Proteomes" id="UP000219612">
    <property type="component" value="Unassembled WGS sequence"/>
</dbReference>
<reference evidence="4" key="1">
    <citation type="submission" date="2017-09" db="EMBL/GenBank/DDBJ databases">
        <authorList>
            <person name="Varghese N."/>
            <person name="Submissions S."/>
        </authorList>
    </citation>
    <scope>NUCLEOTIDE SEQUENCE [LARGE SCALE GENOMIC DNA]</scope>
    <source>
        <strain evidence="4">CGMCC 4.6857</strain>
    </source>
</reference>
<feature type="transmembrane region" description="Helical" evidence="1">
    <location>
        <begin position="32"/>
        <end position="54"/>
    </location>
</feature>
<keyword evidence="1" id="KW-0812">Transmembrane</keyword>
<dbReference type="RefSeq" id="WP_097328223.1">
    <property type="nucleotide sequence ID" value="NZ_OBDY01000035.1"/>
</dbReference>
<organism evidence="3 4">
    <name type="scientific">Paractinoplanes atraurantiacus</name>
    <dbReference type="NCBI Taxonomy" id="1036182"/>
    <lineage>
        <taxon>Bacteria</taxon>
        <taxon>Bacillati</taxon>
        <taxon>Actinomycetota</taxon>
        <taxon>Actinomycetes</taxon>
        <taxon>Micromonosporales</taxon>
        <taxon>Micromonosporaceae</taxon>
        <taxon>Paractinoplanes</taxon>
    </lineage>
</organism>